<dbReference type="PANTHER" id="PTHR13789:SF309">
    <property type="entry name" value="PUTATIVE (AFU_ORTHOLOGUE AFUA_6G14510)-RELATED"/>
    <property type="match status" value="1"/>
</dbReference>
<feature type="domain" description="FAD-binding" evidence="3">
    <location>
        <begin position="3"/>
        <end position="344"/>
    </location>
</feature>
<accession>A0ABR7W7D3</accession>
<proteinExistence type="predicted"/>
<name>A0ABR7W7D3_9ACTN</name>
<evidence type="ECO:0000259" key="3">
    <source>
        <dbReference type="Pfam" id="PF01494"/>
    </source>
</evidence>
<evidence type="ECO:0000313" key="4">
    <source>
        <dbReference type="EMBL" id="MBD1318728.1"/>
    </source>
</evidence>
<comment type="caution">
    <text evidence="4">The sequence shown here is derived from an EMBL/GenBank/DDBJ whole genome shotgun (WGS) entry which is preliminary data.</text>
</comment>
<organism evidence="4 5">
    <name type="scientific">Gordonia hankookensis</name>
    <dbReference type="NCBI Taxonomy" id="589403"/>
    <lineage>
        <taxon>Bacteria</taxon>
        <taxon>Bacillati</taxon>
        <taxon>Actinomycetota</taxon>
        <taxon>Actinomycetes</taxon>
        <taxon>Mycobacteriales</taxon>
        <taxon>Gordoniaceae</taxon>
        <taxon>Gordonia</taxon>
    </lineage>
</organism>
<gene>
    <name evidence="4" type="ORF">IDF66_03965</name>
</gene>
<evidence type="ECO:0000256" key="2">
    <source>
        <dbReference type="ARBA" id="ARBA00023033"/>
    </source>
</evidence>
<sequence>MRALVVGGGIAGPATAMALQAIGMDAVILEARPAGGDGAGSWFTISPNGLAALDALGALGAVRELGVPSRHNVMAGATGRRLGVLPLGSPLADGTPALSFKRSELAAALRDEARDRGVEVRDDARVVAVHGTGEDASVTLADGRRLTGDLVIGADGIHSVVRAAIDPGTPRGRYVGLANFGGVTRGPATADSLPAESWYFVFGRRAFFGALPTPDGDVVWFVNVPRDAISQTERAATSDERWREILVDLAEADDGPFAGLIGDGRLELAADNTYDLPSVPVWHRGRVGLVGDAIHAPAPSSGQGASMALEDAVVMAASLAGSGDVEAGFVAFESARRARVEKIVALGARSSSAKTPTGLARMLNDAVMTLVFRYLVTERSQAWIFDHRVRLDPADRVRP</sequence>
<dbReference type="PRINTS" id="PR00420">
    <property type="entry name" value="RNGMNOXGNASE"/>
</dbReference>
<dbReference type="EMBL" id="JACWMS010000001">
    <property type="protein sequence ID" value="MBD1318728.1"/>
    <property type="molecule type" value="Genomic_DNA"/>
</dbReference>
<reference evidence="4 5" key="1">
    <citation type="submission" date="2020-09" db="EMBL/GenBank/DDBJ databases">
        <title>Novel species in genus Gordonia.</title>
        <authorList>
            <person name="Zhang G."/>
        </authorList>
    </citation>
    <scope>NUCLEOTIDE SEQUENCE [LARGE SCALE GENOMIC DNA]</scope>
    <source>
        <strain evidence="4 5">ON-33</strain>
    </source>
</reference>
<dbReference type="Proteomes" id="UP000602395">
    <property type="component" value="Unassembled WGS sequence"/>
</dbReference>
<dbReference type="InterPro" id="IPR050493">
    <property type="entry name" value="FAD-dep_Monooxygenase_BioMet"/>
</dbReference>
<evidence type="ECO:0000256" key="1">
    <source>
        <dbReference type="ARBA" id="ARBA00023002"/>
    </source>
</evidence>
<dbReference type="InterPro" id="IPR036188">
    <property type="entry name" value="FAD/NAD-bd_sf"/>
</dbReference>
<dbReference type="PANTHER" id="PTHR13789">
    <property type="entry name" value="MONOOXYGENASE"/>
    <property type="match status" value="1"/>
</dbReference>
<dbReference type="GO" id="GO:0004497">
    <property type="term" value="F:monooxygenase activity"/>
    <property type="evidence" value="ECO:0007669"/>
    <property type="project" value="UniProtKB-KW"/>
</dbReference>
<evidence type="ECO:0000313" key="5">
    <source>
        <dbReference type="Proteomes" id="UP000602395"/>
    </source>
</evidence>
<keyword evidence="5" id="KW-1185">Reference proteome</keyword>
<dbReference type="SUPFAM" id="SSF51905">
    <property type="entry name" value="FAD/NAD(P)-binding domain"/>
    <property type="match status" value="1"/>
</dbReference>
<protein>
    <submittedName>
        <fullName evidence="4">FAD-dependent monooxygenase</fullName>
    </submittedName>
</protein>
<dbReference type="Pfam" id="PF01494">
    <property type="entry name" value="FAD_binding_3"/>
    <property type="match status" value="1"/>
</dbReference>
<dbReference type="Gene3D" id="3.50.50.60">
    <property type="entry name" value="FAD/NAD(P)-binding domain"/>
    <property type="match status" value="1"/>
</dbReference>
<keyword evidence="1" id="KW-0560">Oxidoreductase</keyword>
<dbReference type="InterPro" id="IPR002938">
    <property type="entry name" value="FAD-bd"/>
</dbReference>
<dbReference type="RefSeq" id="WP_190265790.1">
    <property type="nucleotide sequence ID" value="NZ_BAABAD010000003.1"/>
</dbReference>
<keyword evidence="2 4" id="KW-0503">Monooxygenase</keyword>